<feature type="region of interest" description="Disordered" evidence="1">
    <location>
        <begin position="126"/>
        <end position="155"/>
    </location>
</feature>
<comment type="caution">
    <text evidence="2">The sequence shown here is derived from an EMBL/GenBank/DDBJ whole genome shotgun (WGS) entry which is preliminary data.</text>
</comment>
<evidence type="ECO:0000256" key="1">
    <source>
        <dbReference type="SAM" id="MobiDB-lite"/>
    </source>
</evidence>
<dbReference type="EMBL" id="ACBY02000068">
    <property type="protein sequence ID" value="EFB74565.1"/>
    <property type="molecule type" value="Genomic_DNA"/>
</dbReference>
<protein>
    <submittedName>
        <fullName evidence="2">Uncharacterized protein</fullName>
    </submittedName>
</protein>
<name>D1PS37_9FIRM</name>
<sequence>MSQFDYNAYAATIRGLAEVPEQLLQAQEQCRADIQARTGRSEQELTRQLEELDRIGQDAFGQFNEVASTCQVLFGVAVSRPVPQPNPLTVRDALAAQNRCAAGMKTFFDEKKQEALEKKRQEIEAAQAEQRRLEEARRREEEEQRRREEEQRLQAEEAYRRELERANRSVFRRMMDFLAGN</sequence>
<evidence type="ECO:0000313" key="3">
    <source>
        <dbReference type="Proteomes" id="UP000003438"/>
    </source>
</evidence>
<dbReference type="AlphaFoldDB" id="D1PS37"/>
<dbReference type="HOGENOM" id="CLU_1488295_0_0_9"/>
<reference evidence="2" key="1">
    <citation type="submission" date="2009-12" db="EMBL/GenBank/DDBJ databases">
        <authorList>
            <person name="Weinstock G."/>
            <person name="Sodergren E."/>
            <person name="Clifton S."/>
            <person name="Fulton L."/>
            <person name="Fulton B."/>
            <person name="Courtney L."/>
            <person name="Fronick C."/>
            <person name="Harrison M."/>
            <person name="Strong C."/>
            <person name="Farmer C."/>
            <person name="Delahaunty K."/>
            <person name="Markovic C."/>
            <person name="Hall O."/>
            <person name="Minx P."/>
            <person name="Tomlinson C."/>
            <person name="Mitreva M."/>
            <person name="Nelson J."/>
            <person name="Hou S."/>
            <person name="Wollam A."/>
            <person name="Pepin K.H."/>
            <person name="Johnson M."/>
            <person name="Bhonagiri V."/>
            <person name="Nash W.E."/>
            <person name="Warren W."/>
            <person name="Chinwalla A."/>
            <person name="Mardis E.R."/>
            <person name="Wilson R.K."/>
        </authorList>
    </citation>
    <scope>NUCLEOTIDE SEQUENCE [LARGE SCALE GENOMIC DNA]</scope>
    <source>
        <strain evidence="2">DSM 15176</strain>
    </source>
</reference>
<dbReference type="RefSeq" id="WP_007048565.1">
    <property type="nucleotide sequence ID" value="NZ_GG704771.1"/>
</dbReference>
<dbReference type="Proteomes" id="UP000003438">
    <property type="component" value="Unassembled WGS sequence"/>
</dbReference>
<evidence type="ECO:0000313" key="2">
    <source>
        <dbReference type="EMBL" id="EFB74565.1"/>
    </source>
</evidence>
<accession>D1PS37</accession>
<keyword evidence="3" id="KW-1185">Reference proteome</keyword>
<organism evidence="2 3">
    <name type="scientific">Subdoligranulum variabile DSM 15176</name>
    <dbReference type="NCBI Taxonomy" id="411471"/>
    <lineage>
        <taxon>Bacteria</taxon>
        <taxon>Bacillati</taxon>
        <taxon>Bacillota</taxon>
        <taxon>Clostridia</taxon>
        <taxon>Eubacteriales</taxon>
        <taxon>Oscillospiraceae</taxon>
        <taxon>Subdoligranulum</taxon>
    </lineage>
</organism>
<dbReference type="STRING" id="411471.SUBVAR_07220"/>
<gene>
    <name evidence="2" type="ORF">SUBVAR_07220</name>
</gene>
<proteinExistence type="predicted"/>